<reference evidence="1 2" key="1">
    <citation type="submission" date="2014-07" db="EMBL/GenBank/DDBJ databases">
        <title>Genome of Flavobacterium reichenbachii LMG 25512.</title>
        <authorList>
            <person name="Stropko S.J."/>
            <person name="Pipes S.E."/>
            <person name="Newman J.D."/>
        </authorList>
    </citation>
    <scope>NUCLEOTIDE SEQUENCE [LARGE SCALE GENOMIC DNA]</scope>
    <source>
        <strain evidence="1 2">LMG 25512</strain>
    </source>
</reference>
<evidence type="ECO:0000313" key="2">
    <source>
        <dbReference type="Proteomes" id="UP000028715"/>
    </source>
</evidence>
<sequence>MNRVFYFIFFDGLKMFKAENQYDNWLSSVDFAVWNNSYVQILNEKVYILQENVKTLSTLKDFDKTALESLALKYELHIKEENGIFYCYTEEHNLRYFEISENESYVIIYCIEGSRNPESIFIYGVFEKE</sequence>
<dbReference type="EMBL" id="JPRL01000003">
    <property type="protein sequence ID" value="KFF03034.1"/>
    <property type="molecule type" value="Genomic_DNA"/>
</dbReference>
<dbReference type="eggNOG" id="ENOG5030Z8K">
    <property type="taxonomic scope" value="Bacteria"/>
</dbReference>
<dbReference type="RefSeq" id="WP_035689776.1">
    <property type="nucleotide sequence ID" value="NZ_JPRL01000003.1"/>
</dbReference>
<dbReference type="AlphaFoldDB" id="A0A085ZF20"/>
<protein>
    <submittedName>
        <fullName evidence="1">Uncharacterized protein</fullName>
    </submittedName>
</protein>
<dbReference type="OrthoDB" id="1350307at2"/>
<keyword evidence="2" id="KW-1185">Reference proteome</keyword>
<accession>A0A085ZF20</accession>
<organism evidence="1 2">
    <name type="scientific">Flavobacterium reichenbachii</name>
    <dbReference type="NCBI Taxonomy" id="362418"/>
    <lineage>
        <taxon>Bacteria</taxon>
        <taxon>Pseudomonadati</taxon>
        <taxon>Bacteroidota</taxon>
        <taxon>Flavobacteriia</taxon>
        <taxon>Flavobacteriales</taxon>
        <taxon>Flavobacteriaceae</taxon>
        <taxon>Flavobacterium</taxon>
    </lineage>
</organism>
<proteinExistence type="predicted"/>
<evidence type="ECO:0000313" key="1">
    <source>
        <dbReference type="EMBL" id="KFF03034.1"/>
    </source>
</evidence>
<comment type="caution">
    <text evidence="1">The sequence shown here is derived from an EMBL/GenBank/DDBJ whole genome shotgun (WGS) entry which is preliminary data.</text>
</comment>
<gene>
    <name evidence="1" type="ORF">IW19_23160</name>
</gene>
<dbReference type="Proteomes" id="UP000028715">
    <property type="component" value="Unassembled WGS sequence"/>
</dbReference>
<name>A0A085ZF20_9FLAO</name>